<protein>
    <recommendedName>
        <fullName evidence="4">Delta-60 repeat protein</fullName>
    </recommendedName>
</protein>
<comment type="caution">
    <text evidence="2">The sequence shown here is derived from an EMBL/GenBank/DDBJ whole genome shotgun (WGS) entry which is preliminary data.</text>
</comment>
<gene>
    <name evidence="2" type="ORF">WKV53_02665</name>
</gene>
<reference evidence="2 3" key="1">
    <citation type="submission" date="2024-04" db="EMBL/GenBank/DDBJ databases">
        <title>Luteolibacter sp. isolated from soil.</title>
        <authorList>
            <person name="An J."/>
        </authorList>
    </citation>
    <scope>NUCLEOTIDE SEQUENCE [LARGE SCALE GENOMIC DNA]</scope>
    <source>
        <strain evidence="2 3">Y139</strain>
    </source>
</reference>
<organism evidence="2 3">
    <name type="scientific">Luteolibacter soli</name>
    <dbReference type="NCBI Taxonomy" id="3135280"/>
    <lineage>
        <taxon>Bacteria</taxon>
        <taxon>Pseudomonadati</taxon>
        <taxon>Verrucomicrobiota</taxon>
        <taxon>Verrucomicrobiia</taxon>
        <taxon>Verrucomicrobiales</taxon>
        <taxon>Verrucomicrobiaceae</taxon>
        <taxon>Luteolibacter</taxon>
    </lineage>
</organism>
<sequence length="486" mass="52617">MRLDSRSDLRFLLTVWGVTLAAAAAAPPPAGITFRKVIDSNGVLPGQIDVIGGFFNPALSGTDVAFLSFERAYKRFSLNAELGGTLRRIATSGETELPNGQGKVSMSVTSMSHPLIRNGNVWWETEISGAQASSPGVIQYSQGTLSLLISDAGVDALAGQNLEWPSGNEARLTDDGRVARLLADSGGRGWLIACDSNGLKLLNATGGLSPQNVPITYDWSVYAEGFAFHYGSNPPRFRRQHLGVVQSLEAGYNTLFPTGAILGVDAIHGDGRRLLVQAWHYHAGNFYSGIYGWSGGRWFVVARQGYTLPDGGLLNAFSDTEADRHSLDGNSFLLLGGIDGKRSIILYRDGVLRRLLSVGNELEDGVLSDVMIDRNALDGDRFAFHATFQGGRSGIYIGDFSSLVPASQKTLENTFESGPGARGSFGVSGRPNCFYHFHRSDDLKQSFVVESKAGDGTPLRFSFDDVGSDARRRFYWVEEVRYLPAP</sequence>
<feature type="signal peptide" evidence="1">
    <location>
        <begin position="1"/>
        <end position="24"/>
    </location>
</feature>
<keyword evidence="3" id="KW-1185">Reference proteome</keyword>
<dbReference type="RefSeq" id="WP_341402796.1">
    <property type="nucleotide sequence ID" value="NZ_JBBUKT010000001.1"/>
</dbReference>
<dbReference type="Proteomes" id="UP001371305">
    <property type="component" value="Unassembled WGS sequence"/>
</dbReference>
<accession>A0ABU9ANW6</accession>
<keyword evidence="1" id="KW-0732">Signal</keyword>
<name>A0ABU9ANW6_9BACT</name>
<feature type="chain" id="PRO_5045649006" description="Delta-60 repeat protein" evidence="1">
    <location>
        <begin position="25"/>
        <end position="486"/>
    </location>
</feature>
<proteinExistence type="predicted"/>
<evidence type="ECO:0000313" key="2">
    <source>
        <dbReference type="EMBL" id="MEK7949379.1"/>
    </source>
</evidence>
<evidence type="ECO:0000313" key="3">
    <source>
        <dbReference type="Proteomes" id="UP001371305"/>
    </source>
</evidence>
<evidence type="ECO:0008006" key="4">
    <source>
        <dbReference type="Google" id="ProtNLM"/>
    </source>
</evidence>
<dbReference type="EMBL" id="JBBUKT010000001">
    <property type="protein sequence ID" value="MEK7949379.1"/>
    <property type="molecule type" value="Genomic_DNA"/>
</dbReference>
<evidence type="ECO:0000256" key="1">
    <source>
        <dbReference type="SAM" id="SignalP"/>
    </source>
</evidence>